<proteinExistence type="predicted"/>
<dbReference type="Proteomes" id="UP000288805">
    <property type="component" value="Unassembled WGS sequence"/>
</dbReference>
<dbReference type="AlphaFoldDB" id="A0A438ESQ9"/>
<gene>
    <name evidence="1" type="ORF">CK203_076900</name>
</gene>
<protein>
    <recommendedName>
        <fullName evidence="3">DUF4283 domain-containing protein</fullName>
    </recommendedName>
</protein>
<organism evidence="1 2">
    <name type="scientific">Vitis vinifera</name>
    <name type="common">Grape</name>
    <dbReference type="NCBI Taxonomy" id="29760"/>
    <lineage>
        <taxon>Eukaryota</taxon>
        <taxon>Viridiplantae</taxon>
        <taxon>Streptophyta</taxon>
        <taxon>Embryophyta</taxon>
        <taxon>Tracheophyta</taxon>
        <taxon>Spermatophyta</taxon>
        <taxon>Magnoliopsida</taxon>
        <taxon>eudicotyledons</taxon>
        <taxon>Gunneridae</taxon>
        <taxon>Pentapetalae</taxon>
        <taxon>rosids</taxon>
        <taxon>Vitales</taxon>
        <taxon>Vitaceae</taxon>
        <taxon>Viteae</taxon>
        <taxon>Vitis</taxon>
    </lineage>
</organism>
<evidence type="ECO:0000313" key="1">
    <source>
        <dbReference type="EMBL" id="RVW50732.1"/>
    </source>
</evidence>
<evidence type="ECO:0008006" key="3">
    <source>
        <dbReference type="Google" id="ProtNLM"/>
    </source>
</evidence>
<dbReference type="EMBL" id="QGNW01001192">
    <property type="protein sequence ID" value="RVW50732.1"/>
    <property type="molecule type" value="Genomic_DNA"/>
</dbReference>
<name>A0A438ESQ9_VITVI</name>
<comment type="caution">
    <text evidence="1">The sequence shown here is derived from an EMBL/GenBank/DDBJ whole genome shotgun (WGS) entry which is preliminary data.</text>
</comment>
<reference evidence="1 2" key="1">
    <citation type="journal article" date="2018" name="PLoS Genet.">
        <title>Population sequencing reveals clonal diversity and ancestral inbreeding in the grapevine cultivar Chardonnay.</title>
        <authorList>
            <person name="Roach M.J."/>
            <person name="Johnson D.L."/>
            <person name="Bohlmann J."/>
            <person name="van Vuuren H.J."/>
            <person name="Jones S.J."/>
            <person name="Pretorius I.S."/>
            <person name="Schmidt S.A."/>
            <person name="Borneman A.R."/>
        </authorList>
    </citation>
    <scope>NUCLEOTIDE SEQUENCE [LARGE SCALE GENOMIC DNA]</scope>
    <source>
        <strain evidence="2">cv. Chardonnay</strain>
        <tissue evidence="1">Leaf</tissue>
    </source>
</reference>
<evidence type="ECO:0000313" key="2">
    <source>
        <dbReference type="Proteomes" id="UP000288805"/>
    </source>
</evidence>
<sequence length="108" mass="11888">MGKVENIDGLATVFDSKIDSLPSSYLGLPLGAPFKSMVAWDGVEKRVGTLRMKEKPFEIKLSMELWGRKTGIIFLGSEKGVWCRIVESDKDWDLVSSMISFLMGNGGG</sequence>
<accession>A0A438ESQ9</accession>